<evidence type="ECO:0000313" key="4">
    <source>
        <dbReference type="EMBL" id="BAY58224.1"/>
    </source>
</evidence>
<dbReference type="EMBL" id="AP018203">
    <property type="protein sequence ID" value="BAY58224.1"/>
    <property type="molecule type" value="Genomic_DNA"/>
</dbReference>
<keyword evidence="2" id="KW-1133">Transmembrane helix</keyword>
<dbReference type="SUPFAM" id="SSF56112">
    <property type="entry name" value="Protein kinase-like (PK-like)"/>
    <property type="match status" value="1"/>
</dbReference>
<evidence type="ECO:0000256" key="2">
    <source>
        <dbReference type="SAM" id="Phobius"/>
    </source>
</evidence>
<reference evidence="4 5" key="1">
    <citation type="submission" date="2017-06" db="EMBL/GenBank/DDBJ databases">
        <title>Genome sequencing of cyanobaciteial culture collection at National Institute for Environmental Studies (NIES).</title>
        <authorList>
            <person name="Hirose Y."/>
            <person name="Shimura Y."/>
            <person name="Fujisawa T."/>
            <person name="Nakamura Y."/>
            <person name="Kawachi M."/>
        </authorList>
    </citation>
    <scope>NUCLEOTIDE SEQUENCE [LARGE SCALE GENOMIC DNA]</scope>
    <source>
        <strain evidence="4 5">NIES-2135</strain>
    </source>
</reference>
<dbReference type="InterPro" id="IPR004147">
    <property type="entry name" value="ABC1_dom"/>
</dbReference>
<dbReference type="InterPro" id="IPR011009">
    <property type="entry name" value="Kinase-like_dom_sf"/>
</dbReference>
<organism evidence="4 5">
    <name type="scientific">Leptolyngbya boryana NIES-2135</name>
    <dbReference type="NCBI Taxonomy" id="1973484"/>
    <lineage>
        <taxon>Bacteria</taxon>
        <taxon>Bacillati</taxon>
        <taxon>Cyanobacteriota</taxon>
        <taxon>Cyanophyceae</taxon>
        <taxon>Leptolyngbyales</taxon>
        <taxon>Leptolyngbyaceae</taxon>
        <taxon>Leptolyngbya group</taxon>
        <taxon>Leptolyngbya</taxon>
    </lineage>
</organism>
<evidence type="ECO:0000313" key="5">
    <source>
        <dbReference type="Proteomes" id="UP000217895"/>
    </source>
</evidence>
<sequence>MLQTTAPKPLRWQRQLSSPLARQVDISVSAAKLTFYLWWDRQIARQSAHHRNRRAQWLVGTLLDLGPTFIKIGQSLSTRADLLPLEYVKALGQLQDRVPEFDSSQAIAIIESELGYPLHVLYREFDSTPIAAASLGQVHRARLHTGEEVVVKVQRPGLEQLFAMDFQIVGRLVRWIDRIVPTARHYDILAIHEEFSEILNREIDYVQEAMNADRFRHNFADHDLIVVPKIYPKYTTKRVLTMEYVPGIKVNDRQGLLAIGIDPREINHLGICSYLKQLLQDGFFQADPHPGNMAVSHDGKLIFYDFGMMAEVQPINRNQMVQTFFAVLKKDTDQVVQTLVDMGLVEPMADMTPVKRIVGVLVERFADKPVEIQAFKSVRNELYAVFEQQPFRLPARMTFIIKALTTLDGVARDLDPNYNLLAAAKPFVKSLATIPAKQGGLGELARQAKGYLAYRMTKPNPTQTAIERLEARLEQGELQIQVRSIEQERALKKLNLSLRALLYACISGFAALTGAILLVGKVSGSMFAFAIAAIAGLFLVKALIGLKMRDRIDRMIDN</sequence>
<protein>
    <submittedName>
        <fullName evidence="4">ABC-1 domain-containing protein</fullName>
    </submittedName>
</protein>
<proteinExistence type="inferred from homology"/>
<dbReference type="CDD" id="cd05121">
    <property type="entry name" value="ABC1_ADCK3-like"/>
    <property type="match status" value="1"/>
</dbReference>
<gene>
    <name evidence="4" type="ORF">NIES2135_50970</name>
</gene>
<keyword evidence="2" id="KW-0472">Membrane</keyword>
<dbReference type="AlphaFoldDB" id="A0A1Z4JN89"/>
<feature type="transmembrane region" description="Helical" evidence="2">
    <location>
        <begin position="500"/>
        <end position="520"/>
    </location>
</feature>
<comment type="similarity">
    <text evidence="1">Belongs to the protein kinase superfamily. ADCK protein kinase family.</text>
</comment>
<keyword evidence="2" id="KW-0812">Transmembrane</keyword>
<dbReference type="Pfam" id="PF03109">
    <property type="entry name" value="ABC1"/>
    <property type="match status" value="1"/>
</dbReference>
<dbReference type="InterPro" id="IPR050154">
    <property type="entry name" value="UbiB_kinase"/>
</dbReference>
<accession>A0A1Z4JN89</accession>
<dbReference type="Proteomes" id="UP000217895">
    <property type="component" value="Chromosome"/>
</dbReference>
<dbReference type="PANTHER" id="PTHR10566:SF113">
    <property type="entry name" value="PROTEIN ACTIVITY OF BC1 COMPLEX KINASE 7, CHLOROPLASTIC"/>
    <property type="match status" value="1"/>
</dbReference>
<dbReference type="PANTHER" id="PTHR10566">
    <property type="entry name" value="CHAPERONE-ACTIVITY OF BC1 COMPLEX CABC1 -RELATED"/>
    <property type="match status" value="1"/>
</dbReference>
<name>A0A1Z4JN89_LEPBY</name>
<keyword evidence="5" id="KW-1185">Reference proteome</keyword>
<evidence type="ECO:0000259" key="3">
    <source>
        <dbReference type="Pfam" id="PF03109"/>
    </source>
</evidence>
<feature type="domain" description="ABC1 atypical kinase-like" evidence="3">
    <location>
        <begin position="93"/>
        <end position="338"/>
    </location>
</feature>
<feature type="transmembrane region" description="Helical" evidence="2">
    <location>
        <begin position="526"/>
        <end position="546"/>
    </location>
</feature>
<evidence type="ECO:0000256" key="1">
    <source>
        <dbReference type="ARBA" id="ARBA00009670"/>
    </source>
</evidence>